<dbReference type="GeneID" id="24588500"/>
<dbReference type="GO" id="GO:0006412">
    <property type="term" value="P:translation"/>
    <property type="evidence" value="ECO:0007669"/>
    <property type="project" value="InterPro"/>
</dbReference>
<comment type="similarity">
    <text evidence="1 6">Belongs to the universal ribosomal protein uS9 family.</text>
</comment>
<keyword evidence="2 6" id="KW-0689">Ribosomal protein</keyword>
<dbReference type="EMBL" id="AMPZ03000005">
    <property type="protein sequence ID" value="KAH9583468.1"/>
    <property type="molecule type" value="Genomic_DNA"/>
</dbReference>
<dbReference type="Proteomes" id="UP000471633">
    <property type="component" value="Unassembled WGS sequence"/>
</dbReference>
<proteinExistence type="inferred from homology"/>
<evidence type="ECO:0000256" key="1">
    <source>
        <dbReference type="ARBA" id="ARBA00005251"/>
    </source>
</evidence>
<dbReference type="PANTHER" id="PTHR21569:SF16">
    <property type="entry name" value="RIBOSOMAL PROTEIN S16"/>
    <property type="match status" value="1"/>
</dbReference>
<evidence type="ECO:0000313" key="8">
    <source>
        <dbReference type="Proteomes" id="UP000471633"/>
    </source>
</evidence>
<dbReference type="RefSeq" id="XP_012792337.2">
    <property type="nucleotide sequence ID" value="XM_012936883.2"/>
</dbReference>
<dbReference type="KEGG" id="shx:MS3_00007851"/>
<comment type="caution">
    <text evidence="7">The sequence shown here is derived from an EMBL/GenBank/DDBJ whole genome shotgun (WGS) entry which is preliminary data.</text>
</comment>
<organism evidence="7 8">
    <name type="scientific">Schistosoma haematobium</name>
    <name type="common">Blood fluke</name>
    <dbReference type="NCBI Taxonomy" id="6185"/>
    <lineage>
        <taxon>Eukaryota</taxon>
        <taxon>Metazoa</taxon>
        <taxon>Spiralia</taxon>
        <taxon>Lophotrochozoa</taxon>
        <taxon>Platyhelminthes</taxon>
        <taxon>Trematoda</taxon>
        <taxon>Digenea</taxon>
        <taxon>Strigeidida</taxon>
        <taxon>Schistosomatoidea</taxon>
        <taxon>Schistosomatidae</taxon>
        <taxon>Schistosoma</taxon>
    </lineage>
</organism>
<keyword evidence="8" id="KW-1185">Reference proteome</keyword>
<dbReference type="InterPro" id="IPR014721">
    <property type="entry name" value="Ribsml_uS5_D2-typ_fold_subgr"/>
</dbReference>
<protein>
    <recommendedName>
        <fullName evidence="4">Small ribosomal subunit protein uS9</fullName>
    </recommendedName>
    <alternativeName>
        <fullName evidence="5">40S ribosomal protein S16</fullName>
    </alternativeName>
</protein>
<evidence type="ECO:0000256" key="3">
    <source>
        <dbReference type="ARBA" id="ARBA00023274"/>
    </source>
</evidence>
<dbReference type="PANTHER" id="PTHR21569">
    <property type="entry name" value="RIBOSOMAL PROTEIN S9"/>
    <property type="match status" value="1"/>
</dbReference>
<name>A0A6A5DPX6_SCHHA</name>
<dbReference type="FunFam" id="3.30.230.10:FF:000007">
    <property type="entry name" value="40S ribosomal protein S16"/>
    <property type="match status" value="1"/>
</dbReference>
<reference evidence="7" key="2">
    <citation type="journal article" date="2019" name="Gigascience">
        <title>High-quality Schistosoma haematobium genome achieved by single-molecule and long-range sequencing.</title>
        <authorList>
            <person name="Stroehlein A.J."/>
            <person name="Korhonen P.K."/>
            <person name="Chong T.M."/>
            <person name="Lim Y.L."/>
            <person name="Chan K.G."/>
            <person name="Webster B."/>
            <person name="Rollinson D."/>
            <person name="Brindley P.J."/>
            <person name="Gasser R.B."/>
            <person name="Young N.D."/>
        </authorList>
    </citation>
    <scope>NUCLEOTIDE SEQUENCE</scope>
</reference>
<reference evidence="7" key="1">
    <citation type="journal article" date="2012" name="Nat. Genet.">
        <title>Whole-genome sequence of Schistosoma haematobium.</title>
        <authorList>
            <person name="Young N.D."/>
            <person name="Jex A.R."/>
            <person name="Li B."/>
            <person name="Liu S."/>
            <person name="Yang L."/>
            <person name="Xiong Z."/>
            <person name="Li Y."/>
            <person name="Cantacessi C."/>
            <person name="Hall R.S."/>
            <person name="Xu X."/>
            <person name="Chen F."/>
            <person name="Wu X."/>
            <person name="Zerlotini A."/>
            <person name="Oliveira G."/>
            <person name="Hofmann A."/>
            <person name="Zhang G."/>
            <person name="Fang X."/>
            <person name="Kang Y."/>
            <person name="Campbell B.E."/>
            <person name="Loukas A."/>
            <person name="Ranganathan S."/>
            <person name="Rollinson D."/>
            <person name="Rinaldi G."/>
            <person name="Brindley P.J."/>
            <person name="Yang H."/>
            <person name="Wang J."/>
            <person name="Wang J."/>
            <person name="Gasser R.B."/>
        </authorList>
    </citation>
    <scope>NUCLEOTIDE SEQUENCE</scope>
</reference>
<evidence type="ECO:0000256" key="4">
    <source>
        <dbReference type="ARBA" id="ARBA00035259"/>
    </source>
</evidence>
<dbReference type="GO" id="GO:0003723">
    <property type="term" value="F:RNA binding"/>
    <property type="evidence" value="ECO:0007669"/>
    <property type="project" value="TreeGrafter"/>
</dbReference>
<evidence type="ECO:0000256" key="5">
    <source>
        <dbReference type="ARBA" id="ARBA00043019"/>
    </source>
</evidence>
<gene>
    <name evidence="7" type="primary">RPS16</name>
    <name evidence="7" type="ORF">MS3_00007851</name>
</gene>
<evidence type="ECO:0000256" key="6">
    <source>
        <dbReference type="RuleBase" id="RU003815"/>
    </source>
</evidence>
<evidence type="ECO:0000256" key="2">
    <source>
        <dbReference type="ARBA" id="ARBA00022980"/>
    </source>
</evidence>
<accession>A0A6A5DPX6</accession>
<dbReference type="InterPro" id="IPR020574">
    <property type="entry name" value="Ribosomal_uS9_CS"/>
</dbReference>
<reference evidence="7" key="4">
    <citation type="journal article" date="2022" name="PLoS Pathog.">
        <title>Chromosome-level genome of Schistosoma haematobium underpins genome-wide explorations of molecular variation.</title>
        <authorList>
            <person name="Stroehlein A.J."/>
            <person name="Korhonen P.K."/>
            <person name="Lee V.V."/>
            <person name="Ralph S.A."/>
            <person name="Mentink-Kane M."/>
            <person name="You H."/>
            <person name="McManus D.P."/>
            <person name="Tchuente L.T."/>
            <person name="Stothard J.R."/>
            <person name="Kaur P."/>
            <person name="Dudchenko O."/>
            <person name="Aiden E.L."/>
            <person name="Yang B."/>
            <person name="Yang H."/>
            <person name="Emery A.M."/>
            <person name="Webster B.L."/>
            <person name="Brindley P.J."/>
            <person name="Rollinson D."/>
            <person name="Chang B.C.H."/>
            <person name="Gasser R.B."/>
            <person name="Young N.D."/>
        </authorList>
    </citation>
    <scope>NUCLEOTIDE SEQUENCE</scope>
</reference>
<dbReference type="GO" id="GO:0003735">
    <property type="term" value="F:structural constituent of ribosome"/>
    <property type="evidence" value="ECO:0007669"/>
    <property type="project" value="InterPro"/>
</dbReference>
<dbReference type="Pfam" id="PF00380">
    <property type="entry name" value="Ribosomal_S9"/>
    <property type="match status" value="1"/>
</dbReference>
<dbReference type="InterPro" id="IPR020568">
    <property type="entry name" value="Ribosomal_Su5_D2-typ_SF"/>
</dbReference>
<dbReference type="AlphaFoldDB" id="A0A6A5DPX6"/>
<dbReference type="InterPro" id="IPR000754">
    <property type="entry name" value="Ribosomal_uS9"/>
</dbReference>
<dbReference type="GO" id="GO:0000462">
    <property type="term" value="P:maturation of SSU-rRNA from tricistronic rRNA transcript (SSU-rRNA, 5.8S rRNA, LSU-rRNA)"/>
    <property type="evidence" value="ECO:0007669"/>
    <property type="project" value="TreeGrafter"/>
</dbReference>
<sequence>MGKDLVVEGLNLSPRTDFVAHHWMRSRVSLCFWTLSLVFTHLFVSANSLRVLSYVWPLLITVFLFTPLGSGPGYPHRSIIYAGISRCPALPVMARLAVFSRSADTTMQTVSNQPKEKPKAVQVFGRKKTATAVAHCKLGSGTIRVNGRPLDVLEPRPLLPKLMEPILLLGKHGLSTLDIRVRVSGGGRVAQIYAVRQAIAKSVVAFHQKYVDECSKNIIKEKFVQYDRSLLVADPRRCEPKKFGGSGARARYQKSYR</sequence>
<keyword evidence="3 6" id="KW-0687">Ribonucleoprotein</keyword>
<dbReference type="PROSITE" id="PS00360">
    <property type="entry name" value="RIBOSOMAL_S9"/>
    <property type="match status" value="1"/>
</dbReference>
<evidence type="ECO:0000313" key="7">
    <source>
        <dbReference type="EMBL" id="KAH9583468.1"/>
    </source>
</evidence>
<dbReference type="SUPFAM" id="SSF54211">
    <property type="entry name" value="Ribosomal protein S5 domain 2-like"/>
    <property type="match status" value="1"/>
</dbReference>
<dbReference type="CTD" id="6217"/>
<dbReference type="GO" id="GO:0022627">
    <property type="term" value="C:cytosolic small ribosomal subunit"/>
    <property type="evidence" value="ECO:0007669"/>
    <property type="project" value="TreeGrafter"/>
</dbReference>
<reference evidence="7" key="3">
    <citation type="submission" date="2021-06" db="EMBL/GenBank/DDBJ databases">
        <title>Chromosome-level genome assembly for S. haematobium.</title>
        <authorList>
            <person name="Stroehlein A.J."/>
        </authorList>
    </citation>
    <scope>NUCLEOTIDE SEQUENCE</scope>
</reference>
<dbReference type="Gene3D" id="3.30.230.10">
    <property type="match status" value="1"/>
</dbReference>